<sequence>MNDRPPLVLITGAGRGIGSAFAKKFMDDGADVALNFRRSEGKAAANIERLLARAERLGVRAYRAKADISEPREVARMVNTLQEEGVSRIDHLMLNAASAPFKPFSQMTNRDWKILFGTNLIGNMTCVNHVKPLMPPGSTICAISSLGSRRALFSYPLGIVKSALENLVRYLEAELYSADIRVNGICAGLVNTDMLPFLNKLWPDLFARYEAQDRRWLIEPEEIANIAAFLASPLSSAIRGEIVMADGGMLASAWI</sequence>
<dbReference type="PANTHER" id="PTHR42879">
    <property type="entry name" value="3-OXOACYL-(ACYL-CARRIER-PROTEIN) REDUCTASE"/>
    <property type="match status" value="1"/>
</dbReference>
<dbReference type="SUPFAM" id="SSF51735">
    <property type="entry name" value="NAD(P)-binding Rossmann-fold domains"/>
    <property type="match status" value="1"/>
</dbReference>
<dbReference type="PANTHER" id="PTHR42879:SF2">
    <property type="entry name" value="3-OXOACYL-[ACYL-CARRIER-PROTEIN] REDUCTASE FABG"/>
    <property type="match status" value="1"/>
</dbReference>
<proteinExistence type="inferred from homology"/>
<dbReference type="PRINTS" id="PR00081">
    <property type="entry name" value="GDHRDH"/>
</dbReference>
<dbReference type="AlphaFoldDB" id="A0AA41R483"/>
<evidence type="ECO:0000313" key="2">
    <source>
        <dbReference type="EMBL" id="MCJ8503027.1"/>
    </source>
</evidence>
<comment type="caution">
    <text evidence="2">The sequence shown here is derived from an EMBL/GenBank/DDBJ whole genome shotgun (WGS) entry which is preliminary data.</text>
</comment>
<gene>
    <name evidence="2" type="ORF">MRX98_20800</name>
</gene>
<protein>
    <submittedName>
        <fullName evidence="2">SDR family oxidoreductase</fullName>
    </submittedName>
</protein>
<keyword evidence="3" id="KW-1185">Reference proteome</keyword>
<evidence type="ECO:0000256" key="1">
    <source>
        <dbReference type="ARBA" id="ARBA00006484"/>
    </source>
</evidence>
<dbReference type="InterPro" id="IPR036291">
    <property type="entry name" value="NAD(P)-bd_dom_sf"/>
</dbReference>
<reference evidence="2" key="1">
    <citation type="submission" date="2022-04" db="EMBL/GenBank/DDBJ databases">
        <title>Desulfatitalea alkaliphila sp. nov., a novel anaerobic sulfate-reducing bacterium isolated from terrestrial mud volcano, Taman Peninsula, Russia.</title>
        <authorList>
            <person name="Khomyakova M.A."/>
            <person name="Merkel A.Y."/>
            <person name="Slobodkin A.I."/>
        </authorList>
    </citation>
    <scope>NUCLEOTIDE SEQUENCE</scope>
    <source>
        <strain evidence="2">M08but</strain>
    </source>
</reference>
<dbReference type="InterPro" id="IPR050259">
    <property type="entry name" value="SDR"/>
</dbReference>
<comment type="similarity">
    <text evidence="1">Belongs to the short-chain dehydrogenases/reductases (SDR) family.</text>
</comment>
<dbReference type="RefSeq" id="WP_246914726.1">
    <property type="nucleotide sequence ID" value="NZ_JALJRB010000040.1"/>
</dbReference>
<name>A0AA41R483_9BACT</name>
<evidence type="ECO:0000313" key="3">
    <source>
        <dbReference type="Proteomes" id="UP001165427"/>
    </source>
</evidence>
<dbReference type="Proteomes" id="UP001165427">
    <property type="component" value="Unassembled WGS sequence"/>
</dbReference>
<accession>A0AA41R483</accession>
<dbReference type="Pfam" id="PF13561">
    <property type="entry name" value="adh_short_C2"/>
    <property type="match status" value="1"/>
</dbReference>
<dbReference type="EMBL" id="JALJRB010000040">
    <property type="protein sequence ID" value="MCJ8503027.1"/>
    <property type="molecule type" value="Genomic_DNA"/>
</dbReference>
<dbReference type="Gene3D" id="3.40.50.720">
    <property type="entry name" value="NAD(P)-binding Rossmann-like Domain"/>
    <property type="match status" value="1"/>
</dbReference>
<dbReference type="InterPro" id="IPR002347">
    <property type="entry name" value="SDR_fam"/>
</dbReference>
<organism evidence="2 3">
    <name type="scientific">Desulfatitalea alkaliphila</name>
    <dbReference type="NCBI Taxonomy" id="2929485"/>
    <lineage>
        <taxon>Bacteria</taxon>
        <taxon>Pseudomonadati</taxon>
        <taxon>Thermodesulfobacteriota</taxon>
        <taxon>Desulfobacteria</taxon>
        <taxon>Desulfobacterales</taxon>
        <taxon>Desulfosarcinaceae</taxon>
        <taxon>Desulfatitalea</taxon>
    </lineage>
</organism>